<dbReference type="Proteomes" id="UP000245073">
    <property type="component" value="Unassembled WGS sequence"/>
</dbReference>
<evidence type="ECO:0000313" key="2">
    <source>
        <dbReference type="Proteomes" id="UP000245073"/>
    </source>
</evidence>
<comment type="caution">
    <text evidence="1">The sequence shown here is derived from an EMBL/GenBank/DDBJ whole genome shotgun (WGS) entry which is preliminary data.</text>
</comment>
<organism evidence="1 2">
    <name type="scientific">Caulobacter endophyticus</name>
    <dbReference type="NCBI Taxonomy" id="2172652"/>
    <lineage>
        <taxon>Bacteria</taxon>
        <taxon>Pseudomonadati</taxon>
        <taxon>Pseudomonadota</taxon>
        <taxon>Alphaproteobacteria</taxon>
        <taxon>Caulobacterales</taxon>
        <taxon>Caulobacteraceae</taxon>
        <taxon>Caulobacter</taxon>
    </lineage>
</organism>
<sequence length="249" mass="27974">MMIGQGTHTVDQRQIQDRFEALGVKVEWKPLEQLTKARNDIEHYRFSGSHNELQATIAAAARIIRALIVEVLGHAPAELLGRDCWDVLLKTEEVYDAERARCRASLAPIQWFSPKIADNLDDLLCIFCASDLIAQRDPTNSRQDMARLDCRSCGERMEEPFIIAEALERILFADAYIAVTDGGDEPVIECENCLADTFVLEEACCASCGFQYPRQLCADCRTEVIGSDFERHDGRCVPCFLASQDIPEL</sequence>
<keyword evidence="2" id="KW-1185">Reference proteome</keyword>
<accession>A0A2T9KCE8</accession>
<name>A0A2T9KCE8_9CAUL</name>
<reference evidence="1 2" key="1">
    <citation type="submission" date="2018-04" db="EMBL/GenBank/DDBJ databases">
        <title>The genome sequence of Caulobacter sp. 744.</title>
        <authorList>
            <person name="Gao J."/>
            <person name="Sun J."/>
        </authorList>
    </citation>
    <scope>NUCLEOTIDE SEQUENCE [LARGE SCALE GENOMIC DNA]</scope>
    <source>
        <strain evidence="1 2">774</strain>
    </source>
</reference>
<protein>
    <submittedName>
        <fullName evidence="1">Uncharacterized protein</fullName>
    </submittedName>
</protein>
<dbReference type="EMBL" id="QDKQ01000016">
    <property type="protein sequence ID" value="PVM93644.1"/>
    <property type="molecule type" value="Genomic_DNA"/>
</dbReference>
<evidence type="ECO:0000313" key="1">
    <source>
        <dbReference type="EMBL" id="PVM93644.1"/>
    </source>
</evidence>
<gene>
    <name evidence="1" type="ORF">DDF67_02860</name>
</gene>
<dbReference type="AlphaFoldDB" id="A0A2T9KCE8"/>
<proteinExistence type="predicted"/>